<dbReference type="Proteomes" id="UP000244081">
    <property type="component" value="Unassembled WGS sequence"/>
</dbReference>
<name>A0A2T5VGT5_9HYPH</name>
<sequence>MSGKKKNPLPPESAAARETTEDGGTQAAQLQISEQLRGLYQSVQDEGIPDRFLDLLNRLDAAEKAQNGRD</sequence>
<comment type="caution">
    <text evidence="3">The sequence shown here is derived from an EMBL/GenBank/DDBJ whole genome shotgun (WGS) entry which is preliminary data.</text>
</comment>
<feature type="domain" description="Anti-sigma factor NepR" evidence="2">
    <location>
        <begin position="30"/>
        <end position="63"/>
    </location>
</feature>
<dbReference type="OrthoDB" id="8454456at2"/>
<reference evidence="3 4" key="1">
    <citation type="submission" date="2018-04" db="EMBL/GenBank/DDBJ databases">
        <title>Genomic Encyclopedia of Archaeal and Bacterial Type Strains, Phase II (KMG-II): from individual species to whole genera.</title>
        <authorList>
            <person name="Goeker M."/>
        </authorList>
    </citation>
    <scope>NUCLEOTIDE SEQUENCE [LARGE SCALE GENOMIC DNA]</scope>
    <source>
        <strain evidence="3 4">DSM 23382</strain>
    </source>
</reference>
<dbReference type="RefSeq" id="WP_107988431.1">
    <property type="nucleotide sequence ID" value="NZ_QAYG01000001.1"/>
</dbReference>
<dbReference type="AlphaFoldDB" id="A0A2T5VGT5"/>
<dbReference type="InterPro" id="IPR041649">
    <property type="entry name" value="NepR"/>
</dbReference>
<keyword evidence="4" id="KW-1185">Reference proteome</keyword>
<evidence type="ECO:0000313" key="3">
    <source>
        <dbReference type="EMBL" id="PTW62936.1"/>
    </source>
</evidence>
<evidence type="ECO:0000256" key="1">
    <source>
        <dbReference type="SAM" id="MobiDB-lite"/>
    </source>
</evidence>
<proteinExistence type="predicted"/>
<dbReference type="EMBL" id="QAYG01000001">
    <property type="protein sequence ID" value="PTW62936.1"/>
    <property type="molecule type" value="Genomic_DNA"/>
</dbReference>
<organism evidence="3 4">
    <name type="scientific">Breoghania corrubedonensis</name>
    <dbReference type="NCBI Taxonomy" id="665038"/>
    <lineage>
        <taxon>Bacteria</taxon>
        <taxon>Pseudomonadati</taxon>
        <taxon>Pseudomonadota</taxon>
        <taxon>Alphaproteobacteria</taxon>
        <taxon>Hyphomicrobiales</taxon>
        <taxon>Stappiaceae</taxon>
        <taxon>Breoghania</taxon>
    </lineage>
</organism>
<accession>A0A2T5VGT5</accession>
<feature type="region of interest" description="Disordered" evidence="1">
    <location>
        <begin position="1"/>
        <end position="27"/>
    </location>
</feature>
<evidence type="ECO:0000313" key="4">
    <source>
        <dbReference type="Proteomes" id="UP000244081"/>
    </source>
</evidence>
<dbReference type="Pfam" id="PF18557">
    <property type="entry name" value="NepR"/>
    <property type="match status" value="1"/>
</dbReference>
<evidence type="ECO:0000259" key="2">
    <source>
        <dbReference type="Pfam" id="PF18557"/>
    </source>
</evidence>
<gene>
    <name evidence="3" type="ORF">C8N35_101985</name>
</gene>
<protein>
    <recommendedName>
        <fullName evidence="2">Anti-sigma factor NepR domain-containing protein</fullName>
    </recommendedName>
</protein>